<gene>
    <name evidence="2" type="primary">wzx</name>
</gene>
<feature type="transmembrane region" description="Helical" evidence="1">
    <location>
        <begin position="290"/>
        <end position="316"/>
    </location>
</feature>
<proteinExistence type="predicted"/>
<feature type="transmembrane region" description="Helical" evidence="1">
    <location>
        <begin position="121"/>
        <end position="142"/>
    </location>
</feature>
<evidence type="ECO:0000313" key="2">
    <source>
        <dbReference type="EMBL" id="AXL96485.1"/>
    </source>
</evidence>
<feature type="transmembrane region" description="Helical" evidence="1">
    <location>
        <begin position="352"/>
        <end position="372"/>
    </location>
</feature>
<feature type="transmembrane region" description="Helical" evidence="1">
    <location>
        <begin position="80"/>
        <end position="100"/>
    </location>
</feature>
<sequence length="378" mass="44062">MNPKIFSATILLLIFFLLFPCIEIVFFDNEEREMDLILFLLFQTTSLIVAFFICSKASFLKIKEIDSASIFLDEKYISKSIFILSILFFSIFLFFCISNIQNFDDITKFSERYRNAYYKGSGLYTAGMIQFLPFVLSLLIAKCKKMNIYIYLCLLMLMATSLLLGQRIILLGILFFSTIRLMTSKKRKTSLIVISFLCLFFISYKLLLNNGMSDSSLKDILLHIAGRIRYRYIVYDSNFSYDLSDFFGFVSYSIMPTLGSLEAWKESFALSIPNIMDNMPFISLFSGLAFPYPVIVFNIFGFFGFILVFPVIIIFILSLKKLYESTSILSSTWYLYSTQFSFSILIEDIYQFSKIPLMLLLILFINVFFIFLKKQIRR</sequence>
<name>A0A346CLL1_9GAMM</name>
<feature type="transmembrane region" description="Helical" evidence="1">
    <location>
        <begin position="38"/>
        <end position="60"/>
    </location>
</feature>
<feature type="transmembrane region" description="Helical" evidence="1">
    <location>
        <begin position="148"/>
        <end position="177"/>
    </location>
</feature>
<dbReference type="EMBL" id="MH444269">
    <property type="protein sequence ID" value="AXL96485.1"/>
    <property type="molecule type" value="Genomic_DNA"/>
</dbReference>
<reference evidence="2" key="1">
    <citation type="submission" date="2018-06" db="EMBL/GenBank/DDBJ databases">
        <title>Development of a Molecular Serotyping Scheme and a Multiplexed Luminex-Based Array for Providencia.</title>
        <authorList>
            <person name="Du Y."/>
            <person name="Liu B."/>
        </authorList>
    </citation>
    <scope>NUCLEOTIDE SEQUENCE</scope>
</reference>
<feature type="transmembrane region" description="Helical" evidence="1">
    <location>
        <begin position="189"/>
        <end position="207"/>
    </location>
</feature>
<protein>
    <recommendedName>
        <fullName evidence="3">Wzy</fullName>
    </recommendedName>
</protein>
<organism evidence="2">
    <name type="scientific">Providencia alcalifaciens</name>
    <dbReference type="NCBI Taxonomy" id="126385"/>
    <lineage>
        <taxon>Bacteria</taxon>
        <taxon>Pseudomonadati</taxon>
        <taxon>Pseudomonadota</taxon>
        <taxon>Gammaproteobacteria</taxon>
        <taxon>Enterobacterales</taxon>
        <taxon>Morganellaceae</taxon>
        <taxon>Providencia</taxon>
    </lineage>
</organism>
<accession>A0A346CLL1</accession>
<feature type="transmembrane region" description="Helical" evidence="1">
    <location>
        <begin position="6"/>
        <end position="26"/>
    </location>
</feature>
<evidence type="ECO:0000256" key="1">
    <source>
        <dbReference type="SAM" id="Phobius"/>
    </source>
</evidence>
<keyword evidence="1" id="KW-1133">Transmembrane helix</keyword>
<evidence type="ECO:0008006" key="3">
    <source>
        <dbReference type="Google" id="ProtNLM"/>
    </source>
</evidence>
<keyword evidence="1" id="KW-0812">Transmembrane</keyword>
<dbReference type="AlphaFoldDB" id="A0A346CLL1"/>
<keyword evidence="1" id="KW-0472">Membrane</keyword>